<dbReference type="GO" id="GO:0003700">
    <property type="term" value="F:DNA-binding transcription factor activity"/>
    <property type="evidence" value="ECO:0007669"/>
    <property type="project" value="InterPro"/>
</dbReference>
<dbReference type="InterPro" id="IPR036390">
    <property type="entry name" value="WH_DNA-bd_sf"/>
</dbReference>
<keyword evidence="3" id="KW-0238">DNA-binding</keyword>
<dbReference type="PROSITE" id="PS50931">
    <property type="entry name" value="HTH_LYSR"/>
    <property type="match status" value="1"/>
</dbReference>
<dbReference type="SUPFAM" id="SSF53850">
    <property type="entry name" value="Periplasmic binding protein-like II"/>
    <property type="match status" value="1"/>
</dbReference>
<dbReference type="PANTHER" id="PTHR30537">
    <property type="entry name" value="HTH-TYPE TRANSCRIPTIONAL REGULATOR"/>
    <property type="match status" value="1"/>
</dbReference>
<evidence type="ECO:0000256" key="1">
    <source>
        <dbReference type="ARBA" id="ARBA00009437"/>
    </source>
</evidence>
<evidence type="ECO:0000259" key="5">
    <source>
        <dbReference type="PROSITE" id="PS50931"/>
    </source>
</evidence>
<dbReference type="SUPFAM" id="SSF46785">
    <property type="entry name" value="Winged helix' DNA-binding domain"/>
    <property type="match status" value="1"/>
</dbReference>
<dbReference type="FunFam" id="1.10.10.10:FF:000001">
    <property type="entry name" value="LysR family transcriptional regulator"/>
    <property type="match status" value="1"/>
</dbReference>
<accession>A0A4R8L581</accession>
<gene>
    <name evidence="6" type="ORF">BX592_13720</name>
</gene>
<keyword evidence="4" id="KW-0804">Transcription</keyword>
<evidence type="ECO:0000256" key="3">
    <source>
        <dbReference type="ARBA" id="ARBA00023125"/>
    </source>
</evidence>
<feature type="domain" description="HTH lysR-type" evidence="5">
    <location>
        <begin position="1"/>
        <end position="59"/>
    </location>
</feature>
<dbReference type="RefSeq" id="WP_134197079.1">
    <property type="nucleotide sequence ID" value="NZ_JBHLUW010000030.1"/>
</dbReference>
<proteinExistence type="inferred from homology"/>
<dbReference type="InterPro" id="IPR058163">
    <property type="entry name" value="LysR-type_TF_proteobact-type"/>
</dbReference>
<dbReference type="CDD" id="cd08422">
    <property type="entry name" value="PBP2_CrgA_like"/>
    <property type="match status" value="1"/>
</dbReference>
<reference evidence="6 7" key="1">
    <citation type="submission" date="2019-03" db="EMBL/GenBank/DDBJ databases">
        <title>Genomic Encyclopedia of Type Strains, Phase III (KMG-III): the genomes of soil and plant-associated and newly described type strains.</title>
        <authorList>
            <person name="Whitman W."/>
        </authorList>
    </citation>
    <scope>NUCLEOTIDE SEQUENCE [LARGE SCALE GENOMIC DNA]</scope>
    <source>
        <strain evidence="6 7">LMG 29544</strain>
    </source>
</reference>
<dbReference type="Proteomes" id="UP000295509">
    <property type="component" value="Unassembled WGS sequence"/>
</dbReference>
<dbReference type="PANTHER" id="PTHR30537:SF35">
    <property type="entry name" value="TRANSCRIPTIONAL REGULATORY PROTEIN"/>
    <property type="match status" value="1"/>
</dbReference>
<dbReference type="GO" id="GO:0006351">
    <property type="term" value="P:DNA-templated transcription"/>
    <property type="evidence" value="ECO:0007669"/>
    <property type="project" value="TreeGrafter"/>
</dbReference>
<dbReference type="Gene3D" id="3.40.190.290">
    <property type="match status" value="1"/>
</dbReference>
<dbReference type="Pfam" id="PF03466">
    <property type="entry name" value="LysR_substrate"/>
    <property type="match status" value="1"/>
</dbReference>
<dbReference type="AlphaFoldDB" id="A0A4R8L581"/>
<dbReference type="OrthoDB" id="9080054at2"/>
<keyword evidence="7" id="KW-1185">Reference proteome</keyword>
<dbReference type="GO" id="GO:0043565">
    <property type="term" value="F:sequence-specific DNA binding"/>
    <property type="evidence" value="ECO:0007669"/>
    <property type="project" value="TreeGrafter"/>
</dbReference>
<comment type="caution">
    <text evidence="6">The sequence shown here is derived from an EMBL/GenBank/DDBJ whole genome shotgun (WGS) entry which is preliminary data.</text>
</comment>
<comment type="similarity">
    <text evidence="1">Belongs to the LysR transcriptional regulatory family.</text>
</comment>
<evidence type="ECO:0000313" key="7">
    <source>
        <dbReference type="Proteomes" id="UP000295509"/>
    </source>
</evidence>
<organism evidence="6 7">
    <name type="scientific">Paraburkholderia rhizosphaerae</name>
    <dbReference type="NCBI Taxonomy" id="480658"/>
    <lineage>
        <taxon>Bacteria</taxon>
        <taxon>Pseudomonadati</taxon>
        <taxon>Pseudomonadota</taxon>
        <taxon>Betaproteobacteria</taxon>
        <taxon>Burkholderiales</taxon>
        <taxon>Burkholderiaceae</taxon>
        <taxon>Paraburkholderia</taxon>
    </lineage>
</organism>
<dbReference type="InterPro" id="IPR005119">
    <property type="entry name" value="LysR_subst-bd"/>
</dbReference>
<dbReference type="EMBL" id="SORE01000037">
    <property type="protein sequence ID" value="TDY37465.1"/>
    <property type="molecule type" value="Genomic_DNA"/>
</dbReference>
<dbReference type="Pfam" id="PF00126">
    <property type="entry name" value="HTH_1"/>
    <property type="match status" value="1"/>
</dbReference>
<sequence length="307" mass="33276">MNQLQSMRVFMRVVELNSFSVAARQLGMSAAAVTRSVNTLEAHLNTRLINRSTRSLSLTEAGGRYLDSCRAIVANIDEMDANLTRTAHSPHGTVRIAASTTFASTELVALLADYRAAEPGVDFDVTTFEAGIDLIEGGFDVGFTDDDRLVGTSVVGRMLLQYRSVLVASPAYLAQRGMPVTPSALNTHTLLGPTTGAARAWEFTDAHGAYRVPVRYSLRATDTAMLRAAALNHMGIALLPAPAVARELASGTLSQVLERFPLNDGARRFSIIYSGRNHLTAKVRAFVEFAVTRFRSDERKTSLRAVA</sequence>
<keyword evidence="2" id="KW-0805">Transcription regulation</keyword>
<evidence type="ECO:0000256" key="4">
    <source>
        <dbReference type="ARBA" id="ARBA00023163"/>
    </source>
</evidence>
<evidence type="ECO:0000313" key="6">
    <source>
        <dbReference type="EMBL" id="TDY37465.1"/>
    </source>
</evidence>
<dbReference type="InterPro" id="IPR000847">
    <property type="entry name" value="LysR_HTH_N"/>
</dbReference>
<protein>
    <submittedName>
        <fullName evidence="6">LysR family transcriptional regulator</fullName>
    </submittedName>
</protein>
<dbReference type="Gene3D" id="1.10.10.10">
    <property type="entry name" value="Winged helix-like DNA-binding domain superfamily/Winged helix DNA-binding domain"/>
    <property type="match status" value="1"/>
</dbReference>
<dbReference type="InterPro" id="IPR036388">
    <property type="entry name" value="WH-like_DNA-bd_sf"/>
</dbReference>
<evidence type="ECO:0000256" key="2">
    <source>
        <dbReference type="ARBA" id="ARBA00023015"/>
    </source>
</evidence>
<name>A0A4R8L581_9BURK</name>